<accession>A0A8J3Z4H9</accession>
<keyword evidence="3" id="KW-1185">Reference proteome</keyword>
<dbReference type="SUPFAM" id="SSF55729">
    <property type="entry name" value="Acyl-CoA N-acyltransferases (Nat)"/>
    <property type="match status" value="1"/>
</dbReference>
<organism evidence="2 3">
    <name type="scientific">Virgisporangium aurantiacum</name>
    <dbReference type="NCBI Taxonomy" id="175570"/>
    <lineage>
        <taxon>Bacteria</taxon>
        <taxon>Bacillati</taxon>
        <taxon>Actinomycetota</taxon>
        <taxon>Actinomycetes</taxon>
        <taxon>Micromonosporales</taxon>
        <taxon>Micromonosporaceae</taxon>
        <taxon>Virgisporangium</taxon>
    </lineage>
</organism>
<comment type="caution">
    <text evidence="2">The sequence shown here is derived from an EMBL/GenBank/DDBJ whole genome shotgun (WGS) entry which is preliminary data.</text>
</comment>
<dbReference type="PROSITE" id="PS51186">
    <property type="entry name" value="GNAT"/>
    <property type="match status" value="1"/>
</dbReference>
<protein>
    <recommendedName>
        <fullName evidence="1">N-acetyltransferase domain-containing protein</fullName>
    </recommendedName>
</protein>
<name>A0A8J3Z4H9_9ACTN</name>
<feature type="domain" description="N-acetyltransferase" evidence="1">
    <location>
        <begin position="4"/>
        <end position="156"/>
    </location>
</feature>
<proteinExistence type="predicted"/>
<dbReference type="InterPro" id="IPR016181">
    <property type="entry name" value="Acyl_CoA_acyltransferase"/>
</dbReference>
<dbReference type="GO" id="GO:0016747">
    <property type="term" value="F:acyltransferase activity, transferring groups other than amino-acyl groups"/>
    <property type="evidence" value="ECO:0007669"/>
    <property type="project" value="InterPro"/>
</dbReference>
<evidence type="ECO:0000313" key="2">
    <source>
        <dbReference type="EMBL" id="GIJ56133.1"/>
    </source>
</evidence>
<gene>
    <name evidence="2" type="ORF">Vau01_036490</name>
</gene>
<sequence>MTGIDIHVVTADDIDDLLVSVAGLFREDAGTHDSTMDITWPARGGAEYYGGLVGTDDCLLTVARAGTATVGHLVGKLQAPGDLRPVAVAVLESIRVDPAARGSGVGSRLVEHFLAWARANGASHASVSAYAANDGAQRFYRRHGFAPMSVTLRRDL</sequence>
<dbReference type="AlphaFoldDB" id="A0A8J3Z4H9"/>
<dbReference type="Gene3D" id="3.40.630.30">
    <property type="match status" value="1"/>
</dbReference>
<dbReference type="Proteomes" id="UP000612585">
    <property type="component" value="Unassembled WGS sequence"/>
</dbReference>
<evidence type="ECO:0000313" key="3">
    <source>
        <dbReference type="Proteomes" id="UP000612585"/>
    </source>
</evidence>
<reference evidence="2" key="1">
    <citation type="submission" date="2021-01" db="EMBL/GenBank/DDBJ databases">
        <title>Whole genome shotgun sequence of Virgisporangium aurantiacum NBRC 16421.</title>
        <authorList>
            <person name="Komaki H."/>
            <person name="Tamura T."/>
        </authorList>
    </citation>
    <scope>NUCLEOTIDE SEQUENCE</scope>
    <source>
        <strain evidence="2">NBRC 16421</strain>
    </source>
</reference>
<dbReference type="PANTHER" id="PTHR43072:SF60">
    <property type="entry name" value="L-2,4-DIAMINOBUTYRIC ACID ACETYLTRANSFERASE"/>
    <property type="match status" value="1"/>
</dbReference>
<dbReference type="PANTHER" id="PTHR43072">
    <property type="entry name" value="N-ACETYLTRANSFERASE"/>
    <property type="match status" value="1"/>
</dbReference>
<dbReference type="RefSeq" id="WP_203993932.1">
    <property type="nucleotide sequence ID" value="NZ_BOPG01000023.1"/>
</dbReference>
<evidence type="ECO:0000259" key="1">
    <source>
        <dbReference type="PROSITE" id="PS51186"/>
    </source>
</evidence>
<dbReference type="CDD" id="cd04301">
    <property type="entry name" value="NAT_SF"/>
    <property type="match status" value="1"/>
</dbReference>
<dbReference type="InterPro" id="IPR000182">
    <property type="entry name" value="GNAT_dom"/>
</dbReference>
<dbReference type="EMBL" id="BOPG01000023">
    <property type="protein sequence ID" value="GIJ56133.1"/>
    <property type="molecule type" value="Genomic_DNA"/>
</dbReference>
<dbReference type="Pfam" id="PF00583">
    <property type="entry name" value="Acetyltransf_1"/>
    <property type="match status" value="1"/>
</dbReference>